<sequence length="117" mass="12744">MLTQTDLSQIRGVVKEEVNGAIQSQVPGAKAIQSQVPGMMAKAIQSQVPGMMAKAIQSQVPSIVTGILQKGLKPIKKDLKKIRKDLEFAVGVLDRDRWKLEKRVDVIESHIGLSSAN</sequence>
<dbReference type="Proteomes" id="UP000034264">
    <property type="component" value="Unassembled WGS sequence"/>
</dbReference>
<organism evidence="1 2">
    <name type="scientific">Candidatus Amesbacteria bacterium GW2011_GWC2_45_19</name>
    <dbReference type="NCBI Taxonomy" id="1618366"/>
    <lineage>
        <taxon>Bacteria</taxon>
        <taxon>Candidatus Amesiibacteriota</taxon>
    </lineage>
</organism>
<name>A0A0G1P8X3_9BACT</name>
<evidence type="ECO:0000313" key="1">
    <source>
        <dbReference type="EMBL" id="KKU01838.1"/>
    </source>
</evidence>
<dbReference type="EMBL" id="LCKS01000016">
    <property type="protein sequence ID" value="KKU01838.1"/>
    <property type="molecule type" value="Genomic_DNA"/>
</dbReference>
<protein>
    <submittedName>
        <fullName evidence="1">Uncharacterized protein</fullName>
    </submittedName>
</protein>
<comment type="caution">
    <text evidence="1">The sequence shown here is derived from an EMBL/GenBank/DDBJ whole genome shotgun (WGS) entry which is preliminary data.</text>
</comment>
<gene>
    <name evidence="1" type="ORF">UX05_C0016G0009</name>
</gene>
<dbReference type="AlphaFoldDB" id="A0A0G1P8X3"/>
<proteinExistence type="predicted"/>
<reference evidence="1 2" key="1">
    <citation type="journal article" date="2015" name="Nature">
        <title>rRNA introns, odd ribosomes, and small enigmatic genomes across a large radiation of phyla.</title>
        <authorList>
            <person name="Brown C.T."/>
            <person name="Hug L.A."/>
            <person name="Thomas B.C."/>
            <person name="Sharon I."/>
            <person name="Castelle C.J."/>
            <person name="Singh A."/>
            <person name="Wilkins M.J."/>
            <person name="Williams K.H."/>
            <person name="Banfield J.F."/>
        </authorList>
    </citation>
    <scope>NUCLEOTIDE SEQUENCE [LARGE SCALE GENOMIC DNA]</scope>
</reference>
<evidence type="ECO:0000313" key="2">
    <source>
        <dbReference type="Proteomes" id="UP000034264"/>
    </source>
</evidence>
<accession>A0A0G1P8X3</accession>